<accession>A0A9K3I4R9</accession>
<protein>
    <submittedName>
        <fullName evidence="2">Reverse transcriptase zinc-binding domain-containing protein</fullName>
    </submittedName>
</protein>
<keyword evidence="2" id="KW-0808">Transferase</keyword>
<reference evidence="2" key="1">
    <citation type="journal article" date="2017" name="Nature">
        <title>The sunflower genome provides insights into oil metabolism, flowering and Asterid evolution.</title>
        <authorList>
            <person name="Badouin H."/>
            <person name="Gouzy J."/>
            <person name="Grassa C.J."/>
            <person name="Murat F."/>
            <person name="Staton S.E."/>
            <person name="Cottret L."/>
            <person name="Lelandais-Briere C."/>
            <person name="Owens G.L."/>
            <person name="Carrere S."/>
            <person name="Mayjonade B."/>
            <person name="Legrand L."/>
            <person name="Gill N."/>
            <person name="Kane N.C."/>
            <person name="Bowers J.E."/>
            <person name="Hubner S."/>
            <person name="Bellec A."/>
            <person name="Berard A."/>
            <person name="Berges H."/>
            <person name="Blanchet N."/>
            <person name="Boniface M.C."/>
            <person name="Brunel D."/>
            <person name="Catrice O."/>
            <person name="Chaidir N."/>
            <person name="Claudel C."/>
            <person name="Donnadieu C."/>
            <person name="Faraut T."/>
            <person name="Fievet G."/>
            <person name="Helmstetter N."/>
            <person name="King M."/>
            <person name="Knapp S.J."/>
            <person name="Lai Z."/>
            <person name="Le Paslier M.C."/>
            <person name="Lippi Y."/>
            <person name="Lorenzon L."/>
            <person name="Mandel J.R."/>
            <person name="Marage G."/>
            <person name="Marchand G."/>
            <person name="Marquand E."/>
            <person name="Bret-Mestries E."/>
            <person name="Morien E."/>
            <person name="Nambeesan S."/>
            <person name="Nguyen T."/>
            <person name="Pegot-Espagnet P."/>
            <person name="Pouilly N."/>
            <person name="Raftis F."/>
            <person name="Sallet E."/>
            <person name="Schiex T."/>
            <person name="Thomas J."/>
            <person name="Vandecasteele C."/>
            <person name="Vares D."/>
            <person name="Vear F."/>
            <person name="Vautrin S."/>
            <person name="Crespi M."/>
            <person name="Mangin B."/>
            <person name="Burke J.M."/>
            <person name="Salse J."/>
            <person name="Munos S."/>
            <person name="Vincourt P."/>
            <person name="Rieseberg L.H."/>
            <person name="Langlade N.B."/>
        </authorList>
    </citation>
    <scope>NUCLEOTIDE SEQUENCE</scope>
    <source>
        <tissue evidence="2">Leaves</tissue>
    </source>
</reference>
<dbReference type="Pfam" id="PF13966">
    <property type="entry name" value="zf-RVT"/>
    <property type="match status" value="1"/>
</dbReference>
<feature type="domain" description="Reverse transcriptase zinc-binding" evidence="1">
    <location>
        <begin position="2"/>
        <end position="53"/>
    </location>
</feature>
<evidence type="ECO:0000313" key="2">
    <source>
        <dbReference type="EMBL" id="KAF5790256.1"/>
    </source>
</evidence>
<sequence length="177" mass="21089">MVAWRVFHDRFPTADALARRNIPVATQVCSICETNIESIDHLFTGCPKFMDVWQLVFSWCRVPSFFAFHARDLLSYHLTAKNGARVRKAFYAVVLTTFWSIWRARNNHVFNHKQVWVRKIMEEIKVMSYLWITNRSRMADMSWDSWVDLMQLKWDSLGFLYFGRMYSDTLSQLLDLC</sequence>
<evidence type="ECO:0000259" key="1">
    <source>
        <dbReference type="Pfam" id="PF13966"/>
    </source>
</evidence>
<dbReference type="PANTHER" id="PTHR33116:SF78">
    <property type="entry name" value="OS12G0587133 PROTEIN"/>
    <property type="match status" value="1"/>
</dbReference>
<name>A0A9K3I4R9_HELAN</name>
<keyword evidence="2" id="KW-0548">Nucleotidyltransferase</keyword>
<dbReference type="EMBL" id="MNCJ02000324">
    <property type="protein sequence ID" value="KAF5790256.1"/>
    <property type="molecule type" value="Genomic_DNA"/>
</dbReference>
<dbReference type="Gramene" id="mRNA:HanXRQr2_Chr09g0381051">
    <property type="protein sequence ID" value="CDS:HanXRQr2_Chr09g0381051.1"/>
    <property type="gene ID" value="HanXRQr2_Chr09g0381051"/>
</dbReference>
<dbReference type="GO" id="GO:0003964">
    <property type="term" value="F:RNA-directed DNA polymerase activity"/>
    <property type="evidence" value="ECO:0007669"/>
    <property type="project" value="UniProtKB-KW"/>
</dbReference>
<dbReference type="AlphaFoldDB" id="A0A9K3I4R9"/>
<comment type="caution">
    <text evidence="2">The sequence shown here is derived from an EMBL/GenBank/DDBJ whole genome shotgun (WGS) entry which is preliminary data.</text>
</comment>
<reference evidence="2" key="2">
    <citation type="submission" date="2020-06" db="EMBL/GenBank/DDBJ databases">
        <title>Helianthus annuus Genome sequencing and assembly Release 2.</title>
        <authorList>
            <person name="Gouzy J."/>
            <person name="Langlade N."/>
            <person name="Munos S."/>
        </authorList>
    </citation>
    <scope>NUCLEOTIDE SEQUENCE</scope>
    <source>
        <tissue evidence="2">Leaves</tissue>
    </source>
</reference>
<evidence type="ECO:0000313" key="3">
    <source>
        <dbReference type="Proteomes" id="UP000215914"/>
    </source>
</evidence>
<organism evidence="2 3">
    <name type="scientific">Helianthus annuus</name>
    <name type="common">Common sunflower</name>
    <dbReference type="NCBI Taxonomy" id="4232"/>
    <lineage>
        <taxon>Eukaryota</taxon>
        <taxon>Viridiplantae</taxon>
        <taxon>Streptophyta</taxon>
        <taxon>Embryophyta</taxon>
        <taxon>Tracheophyta</taxon>
        <taxon>Spermatophyta</taxon>
        <taxon>Magnoliopsida</taxon>
        <taxon>eudicotyledons</taxon>
        <taxon>Gunneridae</taxon>
        <taxon>Pentapetalae</taxon>
        <taxon>asterids</taxon>
        <taxon>campanulids</taxon>
        <taxon>Asterales</taxon>
        <taxon>Asteraceae</taxon>
        <taxon>Asteroideae</taxon>
        <taxon>Heliantheae alliance</taxon>
        <taxon>Heliantheae</taxon>
        <taxon>Helianthus</taxon>
    </lineage>
</organism>
<keyword evidence="2" id="KW-0695">RNA-directed DNA polymerase</keyword>
<gene>
    <name evidence="2" type="ORF">HanXRQr2_Chr09g0381051</name>
</gene>
<dbReference type="Proteomes" id="UP000215914">
    <property type="component" value="Unassembled WGS sequence"/>
</dbReference>
<keyword evidence="3" id="KW-1185">Reference proteome</keyword>
<proteinExistence type="predicted"/>
<dbReference type="InterPro" id="IPR026960">
    <property type="entry name" value="RVT-Znf"/>
</dbReference>
<dbReference type="PANTHER" id="PTHR33116">
    <property type="entry name" value="REVERSE TRANSCRIPTASE ZINC-BINDING DOMAIN-CONTAINING PROTEIN-RELATED-RELATED"/>
    <property type="match status" value="1"/>
</dbReference>